<accession>A0A2G5H8X0</accession>
<reference evidence="2 3" key="1">
    <citation type="submission" date="2015-10" db="EMBL/GenBank/DDBJ databases">
        <title>The cercosporin biosynthetic gene cluster was horizontally transferred to several fungal lineages and shown to be expanded in Cercospora beticola based on microsynteny with recipient genomes.</title>
        <authorList>
            <person name="De Jonge R."/>
            <person name="Ebert M.K."/>
            <person name="Suttle J.C."/>
            <person name="Jurick Ii W.M."/>
            <person name="Secor G.A."/>
            <person name="Thomma B.P."/>
            <person name="Van De Peer Y."/>
            <person name="Bolton M.D."/>
        </authorList>
    </citation>
    <scope>NUCLEOTIDE SEQUENCE [LARGE SCALE GENOMIC DNA]</scope>
    <source>
        <strain evidence="2 3">09-40</strain>
    </source>
</reference>
<dbReference type="EMBL" id="LKMD01000108">
    <property type="protein sequence ID" value="PIA88977.1"/>
    <property type="molecule type" value="Genomic_DNA"/>
</dbReference>
<name>A0A2G5H8X0_CERBT</name>
<dbReference type="AlphaFoldDB" id="A0A2G5H8X0"/>
<comment type="caution">
    <text evidence="2">The sequence shown here is derived from an EMBL/GenBank/DDBJ whole genome shotgun (WGS) entry which is preliminary data.</text>
</comment>
<evidence type="ECO:0000313" key="2">
    <source>
        <dbReference type="EMBL" id="PIA88977.1"/>
    </source>
</evidence>
<gene>
    <name evidence="2" type="ORF">CB0940_07634</name>
</gene>
<evidence type="ECO:0000313" key="3">
    <source>
        <dbReference type="Proteomes" id="UP000230605"/>
    </source>
</evidence>
<protein>
    <submittedName>
        <fullName evidence="2">Uncharacterized protein</fullName>
    </submittedName>
</protein>
<dbReference type="Proteomes" id="UP000230605">
    <property type="component" value="Chromosome 5"/>
</dbReference>
<sequence length="344" mass="37831">MPDIDFDAGAGCDVLVTSTYSGNPTSWPVHSVKVHGSSKALGDMIDDTISSGGFDKVAALDKNPRIAEATLQHICKGRQDDCHTFDLAGMEMFSESPNLLLFHLEVARIAFEVGIYVLRYSGLFSTGALGADYPNSSIGESRFVADLQTSWQPRSFVDVLRYIFAPTPFSTCTATVVKAAVFSLVESKRKDMVLRTTEVEHIAITLKPVPSFAYEMYIRTILEEVTGVLKHLGSLTSASEKGHSAIFSSQTSLRMGKVFDEILRRSSVVKMLRISTIKGRCIPSNLNRCHSSRSSNLERSRYGNRVPSSVPASTLSVSKNSRYPLLGLRAWKEAVVETAFHHQL</sequence>
<organism evidence="2 3">
    <name type="scientific">Cercospora beticola</name>
    <name type="common">Sugarbeet leaf spot fungus</name>
    <dbReference type="NCBI Taxonomy" id="122368"/>
    <lineage>
        <taxon>Eukaryota</taxon>
        <taxon>Fungi</taxon>
        <taxon>Dikarya</taxon>
        <taxon>Ascomycota</taxon>
        <taxon>Pezizomycotina</taxon>
        <taxon>Dothideomycetes</taxon>
        <taxon>Dothideomycetidae</taxon>
        <taxon>Mycosphaerellales</taxon>
        <taxon>Mycosphaerellaceae</taxon>
        <taxon>Cercospora</taxon>
    </lineage>
</organism>
<feature type="region of interest" description="Disordered" evidence="1">
    <location>
        <begin position="292"/>
        <end position="313"/>
    </location>
</feature>
<evidence type="ECO:0000256" key="1">
    <source>
        <dbReference type="SAM" id="MobiDB-lite"/>
    </source>
</evidence>
<proteinExistence type="predicted"/>